<keyword evidence="1" id="KW-0732">Signal</keyword>
<evidence type="ECO:0000313" key="3">
    <source>
        <dbReference type="Proteomes" id="UP000276133"/>
    </source>
</evidence>
<name>A0A3M7PH60_BRAPC</name>
<accession>A0A3M7PH60</accession>
<feature type="signal peptide" evidence="1">
    <location>
        <begin position="1"/>
        <end position="18"/>
    </location>
</feature>
<organism evidence="2 3">
    <name type="scientific">Brachionus plicatilis</name>
    <name type="common">Marine rotifer</name>
    <name type="synonym">Brachionus muelleri</name>
    <dbReference type="NCBI Taxonomy" id="10195"/>
    <lineage>
        <taxon>Eukaryota</taxon>
        <taxon>Metazoa</taxon>
        <taxon>Spiralia</taxon>
        <taxon>Gnathifera</taxon>
        <taxon>Rotifera</taxon>
        <taxon>Eurotatoria</taxon>
        <taxon>Monogononta</taxon>
        <taxon>Pseudotrocha</taxon>
        <taxon>Ploima</taxon>
        <taxon>Brachionidae</taxon>
        <taxon>Brachionus</taxon>
    </lineage>
</organism>
<evidence type="ECO:0000256" key="1">
    <source>
        <dbReference type="SAM" id="SignalP"/>
    </source>
</evidence>
<keyword evidence="3" id="KW-1185">Reference proteome</keyword>
<evidence type="ECO:0000313" key="2">
    <source>
        <dbReference type="EMBL" id="RMZ98451.1"/>
    </source>
</evidence>
<dbReference type="AlphaFoldDB" id="A0A3M7PH60"/>
<protein>
    <submittedName>
        <fullName evidence="2">Uncharacterized protein</fullName>
    </submittedName>
</protein>
<dbReference type="OrthoDB" id="10572998at2759"/>
<dbReference type="Proteomes" id="UP000276133">
    <property type="component" value="Unassembled WGS sequence"/>
</dbReference>
<comment type="caution">
    <text evidence="2">The sequence shown here is derived from an EMBL/GenBank/DDBJ whole genome shotgun (WGS) entry which is preliminary data.</text>
</comment>
<proteinExistence type="predicted"/>
<sequence length="76" mass="8928">MRIIFLVLIMSSINKSHSFLASLTILRLILEEIKESNFASVKLINDYDTLFVKYFNEEVFDKNEALKIAVNRNQFQ</sequence>
<feature type="chain" id="PRO_5018124065" evidence="1">
    <location>
        <begin position="19"/>
        <end position="76"/>
    </location>
</feature>
<gene>
    <name evidence="2" type="ORF">BpHYR1_053622</name>
</gene>
<dbReference type="EMBL" id="REGN01010778">
    <property type="protein sequence ID" value="RMZ98451.1"/>
    <property type="molecule type" value="Genomic_DNA"/>
</dbReference>
<reference evidence="2 3" key="1">
    <citation type="journal article" date="2018" name="Sci. Rep.">
        <title>Genomic signatures of local adaptation to the degree of environmental predictability in rotifers.</title>
        <authorList>
            <person name="Franch-Gras L."/>
            <person name="Hahn C."/>
            <person name="Garcia-Roger E.M."/>
            <person name="Carmona M.J."/>
            <person name="Serra M."/>
            <person name="Gomez A."/>
        </authorList>
    </citation>
    <scope>NUCLEOTIDE SEQUENCE [LARGE SCALE GENOMIC DNA]</scope>
    <source>
        <strain evidence="2">HYR1</strain>
    </source>
</reference>